<keyword evidence="2" id="KW-1185">Reference proteome</keyword>
<accession>A0A927CBL5</accession>
<evidence type="ECO:0000313" key="1">
    <source>
        <dbReference type="EMBL" id="MBD2865048.1"/>
    </source>
</evidence>
<reference evidence="1" key="1">
    <citation type="submission" date="2020-09" db="EMBL/GenBank/DDBJ databases">
        <title>A novel bacterium of genus Paenibacillus, isolated from South China Sea.</title>
        <authorList>
            <person name="Huang H."/>
            <person name="Mo K."/>
            <person name="Hu Y."/>
        </authorList>
    </citation>
    <scope>NUCLEOTIDE SEQUENCE</scope>
    <source>
        <strain evidence="1">IB182363</strain>
    </source>
</reference>
<dbReference type="PANTHER" id="PTHR34846:SF5">
    <property type="entry name" value="CARBOXYMUCONOLACTONE DECARBOXYLASE-LIKE DOMAIN-CONTAINING PROTEIN"/>
    <property type="match status" value="1"/>
</dbReference>
<evidence type="ECO:0000313" key="2">
    <source>
        <dbReference type="Proteomes" id="UP000639396"/>
    </source>
</evidence>
<dbReference type="AlphaFoldDB" id="A0A927CBL5"/>
<protein>
    <submittedName>
        <fullName evidence="1">Carboxymuconolactone decarboxylase family protein</fullName>
    </submittedName>
</protein>
<comment type="caution">
    <text evidence="1">The sequence shown here is derived from an EMBL/GenBank/DDBJ whole genome shotgun (WGS) entry which is preliminary data.</text>
</comment>
<organism evidence="1 2">
    <name type="scientific">Paenibacillus oceani</name>
    <dbReference type="NCBI Taxonomy" id="2772510"/>
    <lineage>
        <taxon>Bacteria</taxon>
        <taxon>Bacillati</taxon>
        <taxon>Bacillota</taxon>
        <taxon>Bacilli</taxon>
        <taxon>Bacillales</taxon>
        <taxon>Paenibacillaceae</taxon>
        <taxon>Paenibacillus</taxon>
    </lineage>
</organism>
<dbReference type="EMBL" id="JACXJA010000037">
    <property type="protein sequence ID" value="MBD2865048.1"/>
    <property type="molecule type" value="Genomic_DNA"/>
</dbReference>
<dbReference type="PANTHER" id="PTHR34846">
    <property type="entry name" value="4-CARBOXYMUCONOLACTONE DECARBOXYLASE FAMILY PROTEIN (AFU_ORTHOLOGUE AFUA_6G11590)"/>
    <property type="match status" value="1"/>
</dbReference>
<name>A0A927CBL5_9BACL</name>
<dbReference type="Gene3D" id="1.20.1290.10">
    <property type="entry name" value="AhpD-like"/>
    <property type="match status" value="1"/>
</dbReference>
<proteinExistence type="predicted"/>
<dbReference type="Proteomes" id="UP000639396">
    <property type="component" value="Unassembled WGS sequence"/>
</dbReference>
<gene>
    <name evidence="1" type="ORF">IDH45_24005</name>
</gene>
<dbReference type="SUPFAM" id="SSF69118">
    <property type="entry name" value="AhpD-like"/>
    <property type="match status" value="1"/>
</dbReference>
<sequence length="238" mass="25363">MAILRVGLRSSCEYEWANHVPGALIAGVTASEIESLAKGTGTWSDADAAVLDLVDDLCADNCASEKTWKALTATRDEGEIIELLMLIGFYRMNAGLLNSLGVQPEPGRPRLGQSMSYEVPMPSKRPISTSAAGTPSEAKPDGTWQLKFHHPAATQELQLVIETREGVLSGTLANEAAGIIVPISDVSVNGCHVTFTSEMTKPFPVTITWNGTIDGDFFAGTTTFRDAGSFPFDGTRVG</sequence>
<dbReference type="InterPro" id="IPR029032">
    <property type="entry name" value="AhpD-like"/>
</dbReference>